<reference evidence="4" key="1">
    <citation type="journal article" date="2019" name="Int. J. Syst. Evol. Microbiol.">
        <title>The Global Catalogue of Microorganisms (GCM) 10K type strain sequencing project: providing services to taxonomists for standard genome sequencing and annotation.</title>
        <authorList>
            <consortium name="The Broad Institute Genomics Platform"/>
            <consortium name="The Broad Institute Genome Sequencing Center for Infectious Disease"/>
            <person name="Wu L."/>
            <person name="Ma J."/>
        </authorList>
    </citation>
    <scope>NUCLEOTIDE SEQUENCE [LARGE SCALE GENOMIC DNA]</scope>
    <source>
        <strain evidence="4">KCTC 32998</strain>
    </source>
</reference>
<gene>
    <name evidence="3" type="ORF">GCM10009038_03390</name>
</gene>
<feature type="region of interest" description="Disordered" evidence="1">
    <location>
        <begin position="315"/>
        <end position="344"/>
    </location>
</feature>
<evidence type="ECO:0000259" key="2">
    <source>
        <dbReference type="Pfam" id="PF11740"/>
    </source>
</evidence>
<evidence type="ECO:0000256" key="1">
    <source>
        <dbReference type="SAM" id="MobiDB-lite"/>
    </source>
</evidence>
<evidence type="ECO:0000313" key="3">
    <source>
        <dbReference type="EMBL" id="GHB09126.1"/>
    </source>
</evidence>
<accession>A0ABQ3DVG8</accession>
<dbReference type="Proteomes" id="UP000646745">
    <property type="component" value="Unassembled WGS sequence"/>
</dbReference>
<feature type="compositionally biased region" description="Basic and acidic residues" evidence="1">
    <location>
        <begin position="315"/>
        <end position="335"/>
    </location>
</feature>
<dbReference type="InterPro" id="IPR021104">
    <property type="entry name" value="KfrA_DNA-bd_N"/>
</dbReference>
<comment type="caution">
    <text evidence="3">The sequence shown here is derived from an EMBL/GenBank/DDBJ whole genome shotgun (WGS) entry which is preliminary data.</text>
</comment>
<dbReference type="EMBL" id="BMZI01000001">
    <property type="protein sequence ID" value="GHB09126.1"/>
    <property type="molecule type" value="Genomic_DNA"/>
</dbReference>
<proteinExistence type="predicted"/>
<dbReference type="Pfam" id="PF11740">
    <property type="entry name" value="KfrA_N"/>
    <property type="match status" value="1"/>
</dbReference>
<name>A0ABQ3DVG8_9GAMM</name>
<protein>
    <recommendedName>
        <fullName evidence="2">KfrA N-terminal DNA-binding domain-containing protein</fullName>
    </recommendedName>
</protein>
<keyword evidence="4" id="KW-1185">Reference proteome</keyword>
<evidence type="ECO:0000313" key="4">
    <source>
        <dbReference type="Proteomes" id="UP000646745"/>
    </source>
</evidence>
<sequence>MLSATRAEEALAYMIDARDKHMARTGIRYDDVCRAIDTLQQRGDAVSVQKVRECLGTGSYTTISDHLREWRLRQNGDSVQAIPRNLERPDSLEAWVAEIWDKAQQAAYEKLAVYRQEADDQIRESDEASHRAQRECEDAQQRLAALNEHMLRVQERLEAKTTEAAHQQAELQALNAAQAQQQKRVSQLEQTCQRHQQSLEQAEKNHREAMAKQHQSHQTKLAQEEKRHESAEARLMTLLDDARQERLKLEKQYEQRMTSLDQRAERLQLDLSEQRRQYGQLQETQRADKVHMEQLESEKRVADDRLRAVQLEKQRMESELKNLRGANRELHERLSRAALPPTAS</sequence>
<feature type="compositionally biased region" description="Basic and acidic residues" evidence="1">
    <location>
        <begin position="201"/>
        <end position="211"/>
    </location>
</feature>
<feature type="domain" description="KfrA N-terminal DNA-binding" evidence="2">
    <location>
        <begin position="29"/>
        <end position="142"/>
    </location>
</feature>
<organism evidence="3 4">
    <name type="scientific">Salinicola rhizosphaerae</name>
    <dbReference type="NCBI Taxonomy" id="1443141"/>
    <lineage>
        <taxon>Bacteria</taxon>
        <taxon>Pseudomonadati</taxon>
        <taxon>Pseudomonadota</taxon>
        <taxon>Gammaproteobacteria</taxon>
        <taxon>Oceanospirillales</taxon>
        <taxon>Halomonadaceae</taxon>
        <taxon>Salinicola</taxon>
    </lineage>
</organism>
<feature type="region of interest" description="Disordered" evidence="1">
    <location>
        <begin position="195"/>
        <end position="230"/>
    </location>
</feature>